<keyword evidence="2" id="KW-1185">Reference proteome</keyword>
<proteinExistence type="predicted"/>
<dbReference type="AlphaFoldDB" id="A0A1I1BM57"/>
<accession>A0A1I1BM57</accession>
<evidence type="ECO:0000313" key="2">
    <source>
        <dbReference type="Proteomes" id="UP000198790"/>
    </source>
</evidence>
<dbReference type="EMBL" id="FOKK01000014">
    <property type="protein sequence ID" value="SFB50706.1"/>
    <property type="molecule type" value="Genomic_DNA"/>
</dbReference>
<dbReference type="Proteomes" id="UP000198790">
    <property type="component" value="Unassembled WGS sequence"/>
</dbReference>
<gene>
    <name evidence="1" type="ORF">SAMN04489723_11497</name>
</gene>
<reference evidence="1 2" key="1">
    <citation type="submission" date="2016-10" db="EMBL/GenBank/DDBJ databases">
        <authorList>
            <person name="de Groot N.N."/>
        </authorList>
    </citation>
    <scope>NUCLEOTIDE SEQUENCE [LARGE SCALE GENOMIC DNA]</scope>
    <source>
        <strain evidence="1 2">DSM 23399</strain>
    </source>
</reference>
<organism evidence="1 2">
    <name type="scientific">Algoriphagus aquimarinus</name>
    <dbReference type="NCBI Taxonomy" id="237018"/>
    <lineage>
        <taxon>Bacteria</taxon>
        <taxon>Pseudomonadati</taxon>
        <taxon>Bacteroidota</taxon>
        <taxon>Cytophagia</taxon>
        <taxon>Cytophagales</taxon>
        <taxon>Cyclobacteriaceae</taxon>
        <taxon>Algoriphagus</taxon>
    </lineage>
</organism>
<protein>
    <recommendedName>
        <fullName evidence="3">Lipoprotein</fullName>
    </recommendedName>
</protein>
<evidence type="ECO:0000313" key="1">
    <source>
        <dbReference type="EMBL" id="SFB50706.1"/>
    </source>
</evidence>
<evidence type="ECO:0008006" key="3">
    <source>
        <dbReference type="Google" id="ProtNLM"/>
    </source>
</evidence>
<sequence>MKIFNGAFLIFISVSLALGSCSEDQNPSIPKDPLIVERDSLLGIYGDHIDAREMEYLKVFELGSTDHTYLYGKTEGKFWLGLFASPVQKTAEYILDLDPQSSIQKVFYNPVGHSFLTTGYELIEILGFDPSDKTEEAPNSKSIIRIVLDNFDLKSSTSYLPLNELTILEYARRWKGGFLLEHSGIVSEFGKSNTQYLSTDLSESILWDCRAQTYPPLGVLYFDVDFYLTVSEHSVGGFDYSNCKSWTKNILDFYGEETCPGCTSSIKLLNQIDDSITVEVNLNGELRKVILIYRTGEVVSSEVVKG</sequence>
<name>A0A1I1BM57_9BACT</name>
<dbReference type="OrthoDB" id="9831321at2"/>
<dbReference type="PROSITE" id="PS51257">
    <property type="entry name" value="PROKAR_LIPOPROTEIN"/>
    <property type="match status" value="1"/>
</dbReference>
<dbReference type="RefSeq" id="WP_092899507.1">
    <property type="nucleotide sequence ID" value="NZ_FOKK01000014.1"/>
</dbReference>